<proteinExistence type="predicted"/>
<evidence type="ECO:0000256" key="1">
    <source>
        <dbReference type="ARBA" id="ARBA00022676"/>
    </source>
</evidence>
<protein>
    <recommendedName>
        <fullName evidence="3">Phosphoribosyltransferase domain-containing protein</fullName>
    </recommendedName>
</protein>
<dbReference type="InterPro" id="IPR000836">
    <property type="entry name" value="PRTase_dom"/>
</dbReference>
<dbReference type="Pfam" id="PF00156">
    <property type="entry name" value="Pribosyltran"/>
    <property type="match status" value="1"/>
</dbReference>
<sequence>MSKPRFEYKPYQLNFKETKFKGESWSYIAPTWEEMGKIYLNLGAQILKDGEKFDALVTLAKGGWTWSRTMADILDISEIHSFKLSLYDDSEPGKIREKPKLDLPLTATLFGKRILFFDDVNDTGKSLYWSLKYLDFYNPLKIKTATLFHKPHSKFIPDYYEYVTSTWIIFPHERREGTVGLAKKWLKQGLDISKIKSRLIKIGIPEKEINLFLNLEGL</sequence>
<dbReference type="PANTHER" id="PTHR43363">
    <property type="entry name" value="HYPOXANTHINE PHOSPHORIBOSYLTRANSFERASE"/>
    <property type="match status" value="1"/>
</dbReference>
<keyword evidence="1" id="KW-0328">Glycosyltransferase</keyword>
<evidence type="ECO:0000313" key="4">
    <source>
        <dbReference type="EMBL" id="PIP62534.1"/>
    </source>
</evidence>
<evidence type="ECO:0000313" key="5">
    <source>
        <dbReference type="Proteomes" id="UP000231021"/>
    </source>
</evidence>
<dbReference type="AlphaFoldDB" id="A0A2H0BY51"/>
<comment type="caution">
    <text evidence="4">The sequence shown here is derived from an EMBL/GenBank/DDBJ whole genome shotgun (WGS) entry which is preliminary data.</text>
</comment>
<accession>A0A2H0BY51</accession>
<keyword evidence="2" id="KW-0808">Transferase</keyword>
<name>A0A2H0BY51_9BACT</name>
<dbReference type="EMBL" id="PCTB01000068">
    <property type="protein sequence ID" value="PIP62534.1"/>
    <property type="molecule type" value="Genomic_DNA"/>
</dbReference>
<dbReference type="Proteomes" id="UP000231021">
    <property type="component" value="Unassembled WGS sequence"/>
</dbReference>
<evidence type="ECO:0000259" key="3">
    <source>
        <dbReference type="Pfam" id="PF00156"/>
    </source>
</evidence>
<reference evidence="4 5" key="1">
    <citation type="submission" date="2017-09" db="EMBL/GenBank/DDBJ databases">
        <title>Depth-based differentiation of microbial function through sediment-hosted aquifers and enrichment of novel symbionts in the deep terrestrial subsurface.</title>
        <authorList>
            <person name="Probst A.J."/>
            <person name="Ladd B."/>
            <person name="Jarett J.K."/>
            <person name="Geller-Mcgrath D.E."/>
            <person name="Sieber C.M."/>
            <person name="Emerson J.B."/>
            <person name="Anantharaman K."/>
            <person name="Thomas B.C."/>
            <person name="Malmstrom R."/>
            <person name="Stieglmeier M."/>
            <person name="Klingl A."/>
            <person name="Woyke T."/>
            <person name="Ryan C.M."/>
            <person name="Banfield J.F."/>
        </authorList>
    </citation>
    <scope>NUCLEOTIDE SEQUENCE [LARGE SCALE GENOMIC DNA]</scope>
    <source>
        <strain evidence="4">CG22_combo_CG10-13_8_21_14_all_35_9</strain>
    </source>
</reference>
<organism evidence="4 5">
    <name type="scientific">Candidatus Roizmanbacteria bacterium CG22_combo_CG10-13_8_21_14_all_35_9</name>
    <dbReference type="NCBI Taxonomy" id="1974861"/>
    <lineage>
        <taxon>Bacteria</taxon>
        <taxon>Candidatus Roizmaniibacteriota</taxon>
    </lineage>
</organism>
<dbReference type="GO" id="GO:0016757">
    <property type="term" value="F:glycosyltransferase activity"/>
    <property type="evidence" value="ECO:0007669"/>
    <property type="project" value="UniProtKB-KW"/>
</dbReference>
<gene>
    <name evidence="4" type="ORF">COW98_03540</name>
</gene>
<evidence type="ECO:0000256" key="2">
    <source>
        <dbReference type="ARBA" id="ARBA00022679"/>
    </source>
</evidence>
<dbReference type="SUPFAM" id="SSF53271">
    <property type="entry name" value="PRTase-like"/>
    <property type="match status" value="1"/>
</dbReference>
<feature type="domain" description="Phosphoribosyltransferase" evidence="3">
    <location>
        <begin position="42"/>
        <end position="171"/>
    </location>
</feature>
<dbReference type="Gene3D" id="3.40.50.2020">
    <property type="match status" value="1"/>
</dbReference>
<dbReference type="InterPro" id="IPR029057">
    <property type="entry name" value="PRTase-like"/>
</dbReference>
<dbReference type="PANTHER" id="PTHR43363:SF1">
    <property type="entry name" value="HYPOXANTHINE-GUANINE PHOSPHORIBOSYLTRANSFERASE"/>
    <property type="match status" value="1"/>
</dbReference>
<dbReference type="CDD" id="cd06223">
    <property type="entry name" value="PRTases_typeI"/>
    <property type="match status" value="1"/>
</dbReference>